<feature type="transmembrane region" description="Helical" evidence="1">
    <location>
        <begin position="32"/>
        <end position="57"/>
    </location>
</feature>
<feature type="transmembrane region" description="Helical" evidence="1">
    <location>
        <begin position="171"/>
        <end position="194"/>
    </location>
</feature>
<proteinExistence type="predicted"/>
<feature type="transmembrane region" description="Helical" evidence="1">
    <location>
        <begin position="305"/>
        <end position="327"/>
    </location>
</feature>
<keyword evidence="1" id="KW-0812">Transmembrane</keyword>
<sequence>MNRARTMTAIVTLATLAAVVWGAAYMPHAVFPAWLAVCAAWVGWPLGSMALLLVHALTGGRWGDALGPALRGGIVTLPLGLLALAGVMWGARDLYPWLHPDGPLPNGFYLNGPFALGRVVLYLLVWGGLGVLCLRGGDLARVAPAGLIALALTFGFAAIDLTESLDARFSSSAYGLIASAGAVLEAFAIAVLMEGTRAGVVVSRDLARLMLGLTVLWAYLDFMQFLIVWQSNLPVEAAWYGPRLRGTWGMVAVGVVMLHFVLPFGLLVASPLQVRRGVVLRVAGLLVGMETLRNLWLVLPTWMDPFPLFGVLGSLVVLGGGSALLVARHMEREGAPSPRMRMDGAHV</sequence>
<feature type="transmembrane region" description="Helical" evidence="1">
    <location>
        <begin position="139"/>
        <end position="159"/>
    </location>
</feature>
<reference evidence="2 3" key="1">
    <citation type="submission" date="2017-07" db="EMBL/GenBank/DDBJ databases">
        <title>A draft genome sequence of Komagataeibacter sp. T5K1.</title>
        <authorList>
            <person name="Skraban J."/>
            <person name="Cleenwerck I."/>
            <person name="Vandamme P."/>
            <person name="Trcek J."/>
        </authorList>
    </citation>
    <scope>NUCLEOTIDE SEQUENCE [LARGE SCALE GENOMIC DNA]</scope>
    <source>
        <strain evidence="2 3">T5K1</strain>
    </source>
</reference>
<name>A0A318QIS3_9PROT</name>
<organism evidence="2 3">
    <name type="scientific">Novacetimonas pomaceti</name>
    <dbReference type="NCBI Taxonomy" id="2021998"/>
    <lineage>
        <taxon>Bacteria</taxon>
        <taxon>Pseudomonadati</taxon>
        <taxon>Pseudomonadota</taxon>
        <taxon>Alphaproteobacteria</taxon>
        <taxon>Acetobacterales</taxon>
        <taxon>Acetobacteraceae</taxon>
        <taxon>Novacetimonas</taxon>
    </lineage>
</organism>
<keyword evidence="1" id="KW-0472">Membrane</keyword>
<dbReference type="AlphaFoldDB" id="A0A318QIS3"/>
<comment type="caution">
    <text evidence="2">The sequence shown here is derived from an EMBL/GenBank/DDBJ whole genome shotgun (WGS) entry which is preliminary data.</text>
</comment>
<dbReference type="PANTHER" id="PTHR43044">
    <property type="match status" value="1"/>
</dbReference>
<feature type="transmembrane region" description="Helical" evidence="1">
    <location>
        <begin position="247"/>
        <end position="269"/>
    </location>
</feature>
<dbReference type="PANTHER" id="PTHR43044:SF1">
    <property type="entry name" value="QUINOL:CYTOCHROME C OXIDOREDUCTASE QUINONE-BINDING SUBUNIT 2"/>
    <property type="match status" value="1"/>
</dbReference>
<evidence type="ECO:0000313" key="3">
    <source>
        <dbReference type="Proteomes" id="UP000247609"/>
    </source>
</evidence>
<protein>
    <submittedName>
        <fullName evidence="2">Uncharacterized protein</fullName>
    </submittedName>
</protein>
<evidence type="ECO:0000313" key="2">
    <source>
        <dbReference type="EMBL" id="PYD75249.1"/>
    </source>
</evidence>
<dbReference type="RefSeq" id="WP_110530885.1">
    <property type="nucleotide sequence ID" value="NZ_NOXG01000012.1"/>
</dbReference>
<evidence type="ECO:0000256" key="1">
    <source>
        <dbReference type="SAM" id="Phobius"/>
    </source>
</evidence>
<keyword evidence="1" id="KW-1133">Transmembrane helix</keyword>
<dbReference type="EMBL" id="NOXG01000012">
    <property type="protein sequence ID" value="PYD75249.1"/>
    <property type="molecule type" value="Genomic_DNA"/>
</dbReference>
<gene>
    <name evidence="2" type="ORF">CFR71_10535</name>
</gene>
<accession>A0A318QIS3</accession>
<feature type="transmembrane region" description="Helical" evidence="1">
    <location>
        <begin position="69"/>
        <end position="89"/>
    </location>
</feature>
<dbReference type="Proteomes" id="UP000247609">
    <property type="component" value="Unassembled WGS sequence"/>
</dbReference>
<feature type="transmembrane region" description="Helical" evidence="1">
    <location>
        <begin position="206"/>
        <end position="227"/>
    </location>
</feature>
<feature type="transmembrane region" description="Helical" evidence="1">
    <location>
        <begin position="278"/>
        <end position="299"/>
    </location>
</feature>
<feature type="transmembrane region" description="Helical" evidence="1">
    <location>
        <begin position="109"/>
        <end position="132"/>
    </location>
</feature>